<keyword evidence="3" id="KW-1185">Reference proteome</keyword>
<keyword evidence="1" id="KW-0812">Transmembrane</keyword>
<gene>
    <name evidence="2" type="ORF">ZIOFF_002675</name>
</gene>
<accession>A0A8J5HWM4</accession>
<comment type="caution">
    <text evidence="2">The sequence shown here is derived from an EMBL/GenBank/DDBJ whole genome shotgun (WGS) entry which is preliminary data.</text>
</comment>
<evidence type="ECO:0000313" key="2">
    <source>
        <dbReference type="EMBL" id="KAG6537581.1"/>
    </source>
</evidence>
<organism evidence="2 3">
    <name type="scientific">Zingiber officinale</name>
    <name type="common">Ginger</name>
    <name type="synonym">Amomum zingiber</name>
    <dbReference type="NCBI Taxonomy" id="94328"/>
    <lineage>
        <taxon>Eukaryota</taxon>
        <taxon>Viridiplantae</taxon>
        <taxon>Streptophyta</taxon>
        <taxon>Embryophyta</taxon>
        <taxon>Tracheophyta</taxon>
        <taxon>Spermatophyta</taxon>
        <taxon>Magnoliopsida</taxon>
        <taxon>Liliopsida</taxon>
        <taxon>Zingiberales</taxon>
        <taxon>Zingiberaceae</taxon>
        <taxon>Zingiber</taxon>
    </lineage>
</organism>
<name>A0A8J5HWM4_ZINOF</name>
<protein>
    <submittedName>
        <fullName evidence="2">Uncharacterized protein</fullName>
    </submittedName>
</protein>
<evidence type="ECO:0000256" key="1">
    <source>
        <dbReference type="SAM" id="Phobius"/>
    </source>
</evidence>
<dbReference type="AlphaFoldDB" id="A0A8J5HWM4"/>
<dbReference type="Gene3D" id="1.25.10.10">
    <property type="entry name" value="Leucine-rich Repeat Variant"/>
    <property type="match status" value="1"/>
</dbReference>
<feature type="transmembrane region" description="Helical" evidence="1">
    <location>
        <begin position="65"/>
        <end position="85"/>
    </location>
</feature>
<dbReference type="Proteomes" id="UP000734854">
    <property type="component" value="Unassembled WGS sequence"/>
</dbReference>
<evidence type="ECO:0000313" key="3">
    <source>
        <dbReference type="Proteomes" id="UP000734854"/>
    </source>
</evidence>
<keyword evidence="1" id="KW-1133">Transmembrane helix</keyword>
<keyword evidence="1" id="KW-0472">Membrane</keyword>
<reference evidence="2 3" key="1">
    <citation type="submission" date="2020-08" db="EMBL/GenBank/DDBJ databases">
        <title>Plant Genome Project.</title>
        <authorList>
            <person name="Zhang R.-G."/>
        </authorList>
    </citation>
    <scope>NUCLEOTIDE SEQUENCE [LARGE SCALE GENOMIC DNA]</scope>
    <source>
        <tissue evidence="2">Rhizome</tissue>
    </source>
</reference>
<sequence length="110" mass="12898">MRRASVFLSYRSRHHRAFFCKASGIVSSVSYEDMDIALHYGAMLRECFRHQSVARFFLIFNEKEFGLSFDNISVAAIIYFYIIVQDYDIDSVRKSFVIFMWIGSGCFIFS</sequence>
<proteinExistence type="predicted"/>
<dbReference type="EMBL" id="JACMSC010000001">
    <property type="protein sequence ID" value="KAG6537581.1"/>
    <property type="molecule type" value="Genomic_DNA"/>
</dbReference>
<dbReference type="InterPro" id="IPR011989">
    <property type="entry name" value="ARM-like"/>
</dbReference>